<dbReference type="Proteomes" id="UP001497383">
    <property type="component" value="Chromosome 3"/>
</dbReference>
<dbReference type="PANTHER" id="PTHR28159:SF1">
    <property type="entry name" value="TRAFFICKING PROTEIN PARTICLE COMPLEX II-SPECIFIC SUBUNIT 65"/>
    <property type="match status" value="1"/>
</dbReference>
<dbReference type="EMBL" id="OZ022407">
    <property type="protein sequence ID" value="CAK9438443.1"/>
    <property type="molecule type" value="Genomic_DNA"/>
</dbReference>
<feature type="region of interest" description="Disordered" evidence="1">
    <location>
        <begin position="148"/>
        <end position="167"/>
    </location>
</feature>
<feature type="domain" description="Trafficking protein particle complex II-specific subunit 65 IgD3" evidence="2">
    <location>
        <begin position="460"/>
        <end position="525"/>
    </location>
</feature>
<dbReference type="GeneID" id="92207863"/>
<dbReference type="PANTHER" id="PTHR28159">
    <property type="entry name" value="TRAFFICKING PROTEIN PARTICLE COMPLEX II-SPECIFIC SUBUNIT 65"/>
    <property type="match status" value="1"/>
</dbReference>
<accession>A0ABP0ZJW7</accession>
<dbReference type="InterPro" id="IPR024662">
    <property type="entry name" value="Trs65"/>
</dbReference>
<evidence type="ECO:0000259" key="2">
    <source>
        <dbReference type="Pfam" id="PF12735"/>
    </source>
</evidence>
<name>A0ABP0ZJW7_9ASCO</name>
<dbReference type="Pfam" id="PF12735">
    <property type="entry name" value="IgD3_Trs65"/>
    <property type="match status" value="1"/>
</dbReference>
<protein>
    <recommendedName>
        <fullName evidence="2">Trafficking protein particle complex II-specific subunit 65 IgD3 domain-containing protein</fullName>
    </recommendedName>
</protein>
<evidence type="ECO:0000313" key="3">
    <source>
        <dbReference type="EMBL" id="CAK9438443.1"/>
    </source>
</evidence>
<organism evidence="3 4">
    <name type="scientific">Lodderomyces beijingensis</name>
    <dbReference type="NCBI Taxonomy" id="1775926"/>
    <lineage>
        <taxon>Eukaryota</taxon>
        <taxon>Fungi</taxon>
        <taxon>Dikarya</taxon>
        <taxon>Ascomycota</taxon>
        <taxon>Saccharomycotina</taxon>
        <taxon>Pichiomycetes</taxon>
        <taxon>Debaryomycetaceae</taxon>
        <taxon>Candida/Lodderomyces clade</taxon>
        <taxon>Lodderomyces</taxon>
    </lineage>
</organism>
<proteinExistence type="predicted"/>
<keyword evidence="4" id="KW-1185">Reference proteome</keyword>
<dbReference type="InterPro" id="IPR055420">
    <property type="entry name" value="IgD3_Trs65"/>
</dbReference>
<reference evidence="3 4" key="1">
    <citation type="submission" date="2024-03" db="EMBL/GenBank/DDBJ databases">
        <authorList>
            <person name="Brejova B."/>
        </authorList>
    </citation>
    <scope>NUCLEOTIDE SEQUENCE [LARGE SCALE GENOMIC DNA]</scope>
    <source>
        <strain evidence="3 4">CBS 14171</strain>
    </source>
</reference>
<evidence type="ECO:0000256" key="1">
    <source>
        <dbReference type="SAM" id="MobiDB-lite"/>
    </source>
</evidence>
<sequence>MQLKIVVPKRQHADKASILKEPENVENRDLVFFDERLEAYVIASNVASDSSLTLRARISSSEKMAVKSDSNGYYTDAFASWDLQEKAVVAEENNTKMWEIEVPIAYPRTQLKDPYLILECESVQPASKTEKAVQHPADEVLKNFMPASERDNHQNRSKEGAEVVRSENVPRDEAVSIVASVNFPIVPALVMKMKSTKPAGRNDMLLAAINIECSEDLRSATEGDVHVEIVDLTASFELGQAEPVRVPPKRMSSNDSLNSIYKFTINDHTSRDLYKRVSICLKARIQKLSGEQQYQDITNTIQTEWAPYLDFGLAAPPINHALRTNYQSSVDSQNNLPHAPMLRQKAINHSIYKAKGANGSSAFSTNNLVSGNPITRRIRSSATRQPSAVTISLSGNVNSSLTGLRLTFIGKLEIGLGQVMNWKIQAINDSPHRLNLSLIVRDPVNLDLAYAADSQTNAAKSYREEAGIIFLNNDIRIGPMDPHSVFETGMELVGNKRGVFNLDGLKIFDINTGDGLDIGKLLEVFVV</sequence>
<gene>
    <name evidence="3" type="ORF">LODBEIA_P26670</name>
</gene>
<evidence type="ECO:0000313" key="4">
    <source>
        <dbReference type="Proteomes" id="UP001497383"/>
    </source>
</evidence>
<dbReference type="RefSeq" id="XP_066829605.1">
    <property type="nucleotide sequence ID" value="XM_066972691.1"/>
</dbReference>